<keyword evidence="1" id="KW-0812">Transmembrane</keyword>
<sequence length="88" mass="10023">MKSLFKRVVALLDIAGKVAWVWIAVYSIWLGIERLFNDKSFSLDDQGGKQVISVLDTTPVALMFILCGVIILTFMWVGYRRKKLENGE</sequence>
<name>A0A5Z5G2K7_SALER</name>
<dbReference type="EMBL" id="AAKIRV010000024">
    <property type="protein sequence ID" value="ECS1590195.1"/>
    <property type="molecule type" value="Genomic_DNA"/>
</dbReference>
<evidence type="ECO:0000313" key="2">
    <source>
        <dbReference type="EMBL" id="ECS1590195.1"/>
    </source>
</evidence>
<evidence type="ECO:0000256" key="1">
    <source>
        <dbReference type="SAM" id="Phobius"/>
    </source>
</evidence>
<organism evidence="2">
    <name type="scientific">Salmonella enterica</name>
    <name type="common">Salmonella choleraesuis</name>
    <dbReference type="NCBI Taxonomy" id="28901"/>
    <lineage>
        <taxon>Bacteria</taxon>
        <taxon>Pseudomonadati</taxon>
        <taxon>Pseudomonadota</taxon>
        <taxon>Gammaproteobacteria</taxon>
        <taxon>Enterobacterales</taxon>
        <taxon>Enterobacteriaceae</taxon>
        <taxon>Salmonella</taxon>
    </lineage>
</organism>
<feature type="transmembrane region" description="Helical" evidence="1">
    <location>
        <begin position="60"/>
        <end position="79"/>
    </location>
</feature>
<protein>
    <submittedName>
        <fullName evidence="2">Uncharacterized protein</fullName>
    </submittedName>
</protein>
<keyword evidence="1" id="KW-1133">Transmembrane helix</keyword>
<dbReference type="AlphaFoldDB" id="A0A5Z5G2K7"/>
<reference evidence="2" key="1">
    <citation type="submission" date="2019-09" db="EMBL/GenBank/DDBJ databases">
        <authorList>
            <consortium name="PulseNet: The National Subtyping Network for Foodborne Disease Surveillance"/>
            <person name="Tarr C.L."/>
            <person name="Trees E."/>
            <person name="Katz L.S."/>
            <person name="Carleton-Romer H.A."/>
            <person name="Stroika S."/>
            <person name="Kucerova Z."/>
            <person name="Roache K.F."/>
            <person name="Sabol A.L."/>
            <person name="Besser J."/>
            <person name="Gerner-Smidt P."/>
        </authorList>
    </citation>
    <scope>NUCLEOTIDE SEQUENCE</scope>
    <source>
        <strain evidence="2">PNUSAS097879</strain>
    </source>
</reference>
<gene>
    <name evidence="2" type="ORF">F2345_21620</name>
</gene>
<accession>A0A5Z5G2K7</accession>
<proteinExistence type="predicted"/>
<comment type="caution">
    <text evidence="2">The sequence shown here is derived from an EMBL/GenBank/DDBJ whole genome shotgun (WGS) entry which is preliminary data.</text>
</comment>
<feature type="transmembrane region" description="Helical" evidence="1">
    <location>
        <begin position="12"/>
        <end position="32"/>
    </location>
</feature>
<keyword evidence="1" id="KW-0472">Membrane</keyword>